<feature type="domain" description="RNA polymerase sigma-70 region 2" evidence="5">
    <location>
        <begin position="15"/>
        <end position="80"/>
    </location>
</feature>
<accession>A0ABZ3FLK2</accession>
<proteinExistence type="inferred from homology"/>
<evidence type="ECO:0000256" key="2">
    <source>
        <dbReference type="ARBA" id="ARBA00023015"/>
    </source>
</evidence>
<dbReference type="InterPro" id="IPR013325">
    <property type="entry name" value="RNA_pol_sigma_r2"/>
</dbReference>
<evidence type="ECO:0000256" key="4">
    <source>
        <dbReference type="ARBA" id="ARBA00023163"/>
    </source>
</evidence>
<dbReference type="InterPro" id="IPR036388">
    <property type="entry name" value="WH-like_DNA-bd_sf"/>
</dbReference>
<dbReference type="Pfam" id="PF04542">
    <property type="entry name" value="Sigma70_r2"/>
    <property type="match status" value="1"/>
</dbReference>
<keyword evidence="4" id="KW-0804">Transcription</keyword>
<dbReference type="InterPro" id="IPR007627">
    <property type="entry name" value="RNA_pol_sigma70_r2"/>
</dbReference>
<dbReference type="InterPro" id="IPR014284">
    <property type="entry name" value="RNA_pol_sigma-70_dom"/>
</dbReference>
<dbReference type="SUPFAM" id="SSF88659">
    <property type="entry name" value="Sigma3 and sigma4 domains of RNA polymerase sigma factors"/>
    <property type="match status" value="1"/>
</dbReference>
<dbReference type="EMBL" id="CP154795">
    <property type="protein sequence ID" value="XAN06931.1"/>
    <property type="molecule type" value="Genomic_DNA"/>
</dbReference>
<dbReference type="Gene3D" id="1.10.1740.10">
    <property type="match status" value="1"/>
</dbReference>
<dbReference type="SUPFAM" id="SSF88946">
    <property type="entry name" value="Sigma2 domain of RNA polymerase sigma factors"/>
    <property type="match status" value="1"/>
</dbReference>
<dbReference type="Pfam" id="PF08281">
    <property type="entry name" value="Sigma70_r4_2"/>
    <property type="match status" value="1"/>
</dbReference>
<evidence type="ECO:0000256" key="3">
    <source>
        <dbReference type="ARBA" id="ARBA00023082"/>
    </source>
</evidence>
<evidence type="ECO:0000313" key="8">
    <source>
        <dbReference type="Proteomes" id="UP001442841"/>
    </source>
</evidence>
<dbReference type="InterPro" id="IPR039425">
    <property type="entry name" value="RNA_pol_sigma-70-like"/>
</dbReference>
<dbReference type="PANTHER" id="PTHR43133:SF25">
    <property type="entry name" value="RNA POLYMERASE SIGMA FACTOR RFAY-RELATED"/>
    <property type="match status" value="1"/>
</dbReference>
<name>A0ABZ3FLK2_9ACTN</name>
<dbReference type="RefSeq" id="WP_425308372.1">
    <property type="nucleotide sequence ID" value="NZ_CP154795.1"/>
</dbReference>
<reference evidence="7 8" key="1">
    <citation type="submission" date="2024-04" db="EMBL/GenBank/DDBJ databases">
        <title>Isolation of an actinomycete strain from pig manure.</title>
        <authorList>
            <person name="Gong T."/>
            <person name="Yu Z."/>
            <person name="An M."/>
            <person name="Wei C."/>
            <person name="Yang W."/>
            <person name="Liu L."/>
        </authorList>
    </citation>
    <scope>NUCLEOTIDE SEQUENCE [LARGE SCALE GENOMIC DNA]</scope>
    <source>
        <strain evidence="7 8">ZF39</strain>
    </source>
</reference>
<sequence>MTPEATAVFRTLLRETADALLAYFERRVTPREDAADLLAETMLQAWRRASSLPAPEHRRAWLFTIAANVLKNHRRTLRRRVALAERLRLHLRPPVESDHAEASAVRDLVRRLPGPQRELVMLVHWDGFALVEAAEILGVNPSTARSRYAAARETLRTALTAEVNAPR</sequence>
<organism evidence="7 8">
    <name type="scientific">Ammonicoccus fulvus</name>
    <dbReference type="NCBI Taxonomy" id="3138240"/>
    <lineage>
        <taxon>Bacteria</taxon>
        <taxon>Bacillati</taxon>
        <taxon>Actinomycetota</taxon>
        <taxon>Actinomycetes</taxon>
        <taxon>Propionibacteriales</taxon>
        <taxon>Propionibacteriaceae</taxon>
        <taxon>Ammonicoccus</taxon>
    </lineage>
</organism>
<dbReference type="InterPro" id="IPR013324">
    <property type="entry name" value="RNA_pol_sigma_r3/r4-like"/>
</dbReference>
<evidence type="ECO:0000256" key="1">
    <source>
        <dbReference type="ARBA" id="ARBA00010641"/>
    </source>
</evidence>
<dbReference type="NCBIfam" id="TIGR02937">
    <property type="entry name" value="sigma70-ECF"/>
    <property type="match status" value="1"/>
</dbReference>
<evidence type="ECO:0000313" key="7">
    <source>
        <dbReference type="EMBL" id="XAN06931.1"/>
    </source>
</evidence>
<gene>
    <name evidence="7" type="ORF">AADG42_06305</name>
</gene>
<evidence type="ECO:0000259" key="5">
    <source>
        <dbReference type="Pfam" id="PF04542"/>
    </source>
</evidence>
<protein>
    <submittedName>
        <fullName evidence="7">RNA polymerase sigma factor</fullName>
    </submittedName>
</protein>
<keyword evidence="2" id="KW-0805">Transcription regulation</keyword>
<evidence type="ECO:0000259" key="6">
    <source>
        <dbReference type="Pfam" id="PF08281"/>
    </source>
</evidence>
<dbReference type="Proteomes" id="UP001442841">
    <property type="component" value="Chromosome"/>
</dbReference>
<keyword evidence="3" id="KW-0731">Sigma factor</keyword>
<dbReference type="InterPro" id="IPR013249">
    <property type="entry name" value="RNA_pol_sigma70_r4_t2"/>
</dbReference>
<comment type="similarity">
    <text evidence="1">Belongs to the sigma-70 factor family. ECF subfamily.</text>
</comment>
<dbReference type="Gene3D" id="1.10.10.10">
    <property type="entry name" value="Winged helix-like DNA-binding domain superfamily/Winged helix DNA-binding domain"/>
    <property type="match status" value="1"/>
</dbReference>
<keyword evidence="8" id="KW-1185">Reference proteome</keyword>
<dbReference type="PANTHER" id="PTHR43133">
    <property type="entry name" value="RNA POLYMERASE ECF-TYPE SIGMA FACTO"/>
    <property type="match status" value="1"/>
</dbReference>
<feature type="domain" description="RNA polymerase sigma factor 70 region 4 type 2" evidence="6">
    <location>
        <begin position="104"/>
        <end position="155"/>
    </location>
</feature>